<accession>A0A168RBS4</accession>
<protein>
    <submittedName>
        <fullName evidence="2">Uncharacterized protein</fullName>
    </submittedName>
</protein>
<evidence type="ECO:0000256" key="1">
    <source>
        <dbReference type="SAM" id="MobiDB-lite"/>
    </source>
</evidence>
<proteinExistence type="predicted"/>
<feature type="compositionally biased region" description="Low complexity" evidence="1">
    <location>
        <begin position="295"/>
        <end position="312"/>
    </location>
</feature>
<dbReference type="Proteomes" id="UP000078561">
    <property type="component" value="Unassembled WGS sequence"/>
</dbReference>
<feature type="region of interest" description="Disordered" evidence="1">
    <location>
        <begin position="286"/>
        <end position="320"/>
    </location>
</feature>
<dbReference type="EMBL" id="LT554591">
    <property type="protein sequence ID" value="SAM06458.1"/>
    <property type="molecule type" value="Genomic_DNA"/>
</dbReference>
<evidence type="ECO:0000313" key="3">
    <source>
        <dbReference type="Proteomes" id="UP000078561"/>
    </source>
</evidence>
<feature type="region of interest" description="Disordered" evidence="1">
    <location>
        <begin position="199"/>
        <end position="218"/>
    </location>
</feature>
<dbReference type="AlphaFoldDB" id="A0A168RBS4"/>
<sequence>MTHSGHDRCLNKFGGDGIDQCPRDRLRGVFDWNSSFDSLLIFTHNNPHNKVEQGATPDILLFTTNSRRFHQASLFSSVTVCLVDLPTYNMAFRSSKKGTPSTTKSTSTVKQYLKRWMGWGSKKAHPPKPAPAAPSFDEALPLSSCTDEAIYDDASSSCPLIPKPHGGCQRASAFTMLSESMSTGSCASLSSRIMESDINADSDMTDGSPSNDMTTPLPPPSLSLDESPTLKEHTVAQAVCDAPSDRSSFSTPVLDTNQEVDMKSDVAEHQDSKYLVYEWPSDDDDNECGGATSWTNQPTTLYTTTTADQPDTPTRPPSLVSMNKSTSCYFDCCFSSLHIPTDLGSNTSFFTTNSSLSTITGDDDDDTILDRDALLLVTYGVDFLKQRENTNWEEDLPSSPSASSGLTLVPLESGNVTSLVPEKTTTTSAQDDEVELHRLVSTHILF</sequence>
<dbReference type="InParanoid" id="A0A168RBS4"/>
<reference evidence="2" key="1">
    <citation type="submission" date="2016-04" db="EMBL/GenBank/DDBJ databases">
        <authorList>
            <person name="Evans L.H."/>
            <person name="Alamgir A."/>
            <person name="Owens N."/>
            <person name="Weber N.D."/>
            <person name="Virtaneva K."/>
            <person name="Barbian K."/>
            <person name="Babar A."/>
            <person name="Rosenke K."/>
        </authorList>
    </citation>
    <scope>NUCLEOTIDE SEQUENCE [LARGE SCALE GENOMIC DNA]</scope>
    <source>
        <strain evidence="2">CBS 101.48</strain>
    </source>
</reference>
<evidence type="ECO:0000313" key="2">
    <source>
        <dbReference type="EMBL" id="SAM06458.1"/>
    </source>
</evidence>
<keyword evidence="3" id="KW-1185">Reference proteome</keyword>
<organism evidence="2">
    <name type="scientific">Absidia glauca</name>
    <name type="common">Pin mould</name>
    <dbReference type="NCBI Taxonomy" id="4829"/>
    <lineage>
        <taxon>Eukaryota</taxon>
        <taxon>Fungi</taxon>
        <taxon>Fungi incertae sedis</taxon>
        <taxon>Mucoromycota</taxon>
        <taxon>Mucoromycotina</taxon>
        <taxon>Mucoromycetes</taxon>
        <taxon>Mucorales</taxon>
        <taxon>Cunninghamellaceae</taxon>
        <taxon>Absidia</taxon>
    </lineage>
</organism>
<gene>
    <name evidence="2" type="primary">ABSGL_12347.1 scaffold 12745</name>
</gene>
<dbReference type="OrthoDB" id="10674029at2759"/>
<name>A0A168RBS4_ABSGL</name>